<comment type="caution">
    <text evidence="1">The sequence shown here is derived from an EMBL/GenBank/DDBJ whole genome shotgun (WGS) entry which is preliminary data.</text>
</comment>
<dbReference type="RefSeq" id="WP_269423840.1">
    <property type="nucleotide sequence ID" value="NZ_JAPWGY010000004.1"/>
</dbReference>
<gene>
    <name evidence="1" type="ORF">O4H49_12880</name>
</gene>
<sequence>MSNIKLPPYSEAAHHGAHVKKSSMAMLITYNATTGQFDYSCYGANERFRCIAGLLAEASSKAVRNLPPPDAEVLFKTLSSEIDQGGL</sequence>
<organism evidence="1 2">
    <name type="scientific">Kiloniella laminariae</name>
    <dbReference type="NCBI Taxonomy" id="454162"/>
    <lineage>
        <taxon>Bacteria</taxon>
        <taxon>Pseudomonadati</taxon>
        <taxon>Pseudomonadota</taxon>
        <taxon>Alphaproteobacteria</taxon>
        <taxon>Rhodospirillales</taxon>
        <taxon>Kiloniellaceae</taxon>
        <taxon>Kiloniella</taxon>
    </lineage>
</organism>
<accession>A0ABT4LKN6</accession>
<protein>
    <submittedName>
        <fullName evidence="1">Uncharacterized protein</fullName>
    </submittedName>
</protein>
<evidence type="ECO:0000313" key="1">
    <source>
        <dbReference type="EMBL" id="MCZ4281677.1"/>
    </source>
</evidence>
<keyword evidence="2" id="KW-1185">Reference proteome</keyword>
<name>A0ABT4LKN6_9PROT</name>
<reference evidence="1" key="1">
    <citation type="submission" date="2022-12" db="EMBL/GenBank/DDBJ databases">
        <title>Bacterial isolates from different developmental stages of Nematostella vectensis.</title>
        <authorList>
            <person name="Fraune S."/>
        </authorList>
    </citation>
    <scope>NUCLEOTIDE SEQUENCE</scope>
    <source>
        <strain evidence="1">G21630-S1</strain>
    </source>
</reference>
<dbReference type="Proteomes" id="UP001069802">
    <property type="component" value="Unassembled WGS sequence"/>
</dbReference>
<evidence type="ECO:0000313" key="2">
    <source>
        <dbReference type="Proteomes" id="UP001069802"/>
    </source>
</evidence>
<proteinExistence type="predicted"/>
<dbReference type="EMBL" id="JAPWGY010000004">
    <property type="protein sequence ID" value="MCZ4281677.1"/>
    <property type="molecule type" value="Genomic_DNA"/>
</dbReference>